<keyword evidence="2" id="KW-1185">Reference proteome</keyword>
<dbReference type="AlphaFoldDB" id="A0A8K0QXR1"/>
<name>A0A8K0QXR1_9PLEO</name>
<gene>
    <name evidence="1" type="ORF">FB567DRAFT_596869</name>
</gene>
<protein>
    <recommendedName>
        <fullName evidence="3">F-box domain-containing protein</fullName>
    </recommendedName>
</protein>
<reference evidence="1" key="1">
    <citation type="journal article" date="2021" name="Nat. Commun.">
        <title>Genetic determinants of endophytism in the Arabidopsis root mycobiome.</title>
        <authorList>
            <person name="Mesny F."/>
            <person name="Miyauchi S."/>
            <person name="Thiergart T."/>
            <person name="Pickel B."/>
            <person name="Atanasova L."/>
            <person name="Karlsson M."/>
            <person name="Huettel B."/>
            <person name="Barry K.W."/>
            <person name="Haridas S."/>
            <person name="Chen C."/>
            <person name="Bauer D."/>
            <person name="Andreopoulos W."/>
            <person name="Pangilinan J."/>
            <person name="LaButti K."/>
            <person name="Riley R."/>
            <person name="Lipzen A."/>
            <person name="Clum A."/>
            <person name="Drula E."/>
            <person name="Henrissat B."/>
            <person name="Kohler A."/>
            <person name="Grigoriev I.V."/>
            <person name="Martin F.M."/>
            <person name="Hacquard S."/>
        </authorList>
    </citation>
    <scope>NUCLEOTIDE SEQUENCE</scope>
    <source>
        <strain evidence="1">MPI-SDFR-AT-0120</strain>
    </source>
</reference>
<evidence type="ECO:0000313" key="1">
    <source>
        <dbReference type="EMBL" id="KAH7076254.1"/>
    </source>
</evidence>
<comment type="caution">
    <text evidence="1">The sequence shown here is derived from an EMBL/GenBank/DDBJ whole genome shotgun (WGS) entry which is preliminary data.</text>
</comment>
<dbReference type="OrthoDB" id="3801489at2759"/>
<evidence type="ECO:0000313" key="2">
    <source>
        <dbReference type="Proteomes" id="UP000813461"/>
    </source>
</evidence>
<evidence type="ECO:0008006" key="3">
    <source>
        <dbReference type="Google" id="ProtNLM"/>
    </source>
</evidence>
<accession>A0A8K0QXR1</accession>
<organism evidence="1 2">
    <name type="scientific">Paraphoma chrysanthemicola</name>
    <dbReference type="NCBI Taxonomy" id="798071"/>
    <lineage>
        <taxon>Eukaryota</taxon>
        <taxon>Fungi</taxon>
        <taxon>Dikarya</taxon>
        <taxon>Ascomycota</taxon>
        <taxon>Pezizomycotina</taxon>
        <taxon>Dothideomycetes</taxon>
        <taxon>Pleosporomycetidae</taxon>
        <taxon>Pleosporales</taxon>
        <taxon>Pleosporineae</taxon>
        <taxon>Phaeosphaeriaceae</taxon>
        <taxon>Paraphoma</taxon>
    </lineage>
</organism>
<dbReference type="EMBL" id="JAGMVJ010000019">
    <property type="protein sequence ID" value="KAH7076254.1"/>
    <property type="molecule type" value="Genomic_DNA"/>
</dbReference>
<sequence>MAPHLLSLPLELRQIIYAYLHKIINTTWPCRTTATSTSIEVHNAPLVSVLLVCSQMHDEYADADCFSALSATIFANLLDEFEENFHRLYIDDHVRTSLTHVQHLSIMSKTPAPWGLEVPIWLELKPIIDALTSKMPKMVSLKVVLRSPDAGMESHMSIKQESCVQGYRARSQALFLSNPPTSFASLSLTTRGEGYQIGYSGYYLDQDTFESGGGNIHDIDGVATKDYYDIYHCTAPVGCYTYGSPTRSKCPPTQQAIIGTWPLHEYPEEALANMSEKWGEDASKEVVTWPHLIFDWKERTGDELKK</sequence>
<proteinExistence type="predicted"/>
<dbReference type="Proteomes" id="UP000813461">
    <property type="component" value="Unassembled WGS sequence"/>
</dbReference>